<evidence type="ECO:0000256" key="2">
    <source>
        <dbReference type="ARBA" id="ARBA00022692"/>
    </source>
</evidence>
<dbReference type="EMBL" id="JAIOIU010000033">
    <property type="protein sequence ID" value="MBZ0159112.1"/>
    <property type="molecule type" value="Genomic_DNA"/>
</dbReference>
<gene>
    <name evidence="7" type="ORF">K8G79_03040</name>
</gene>
<protein>
    <submittedName>
        <fullName evidence="7">O-antigen ligase family protein</fullName>
    </submittedName>
</protein>
<feature type="transmembrane region" description="Helical" evidence="5">
    <location>
        <begin position="406"/>
        <end position="425"/>
    </location>
</feature>
<comment type="caution">
    <text evidence="7">The sequence shown here is derived from an EMBL/GenBank/DDBJ whole genome shotgun (WGS) entry which is preliminary data.</text>
</comment>
<feature type="transmembrane region" description="Helical" evidence="5">
    <location>
        <begin position="347"/>
        <end position="366"/>
    </location>
</feature>
<name>A0AAJ1AGP1_9BACT</name>
<evidence type="ECO:0000256" key="4">
    <source>
        <dbReference type="ARBA" id="ARBA00023136"/>
    </source>
</evidence>
<feature type="transmembrane region" description="Helical" evidence="5">
    <location>
        <begin position="51"/>
        <end position="69"/>
    </location>
</feature>
<keyword evidence="7" id="KW-0436">Ligase</keyword>
<dbReference type="AlphaFoldDB" id="A0AAJ1AGP1"/>
<keyword evidence="3 5" id="KW-1133">Transmembrane helix</keyword>
<feature type="transmembrane region" description="Helical" evidence="5">
    <location>
        <begin position="180"/>
        <end position="197"/>
    </location>
</feature>
<dbReference type="GO" id="GO:0016020">
    <property type="term" value="C:membrane"/>
    <property type="evidence" value="ECO:0007669"/>
    <property type="project" value="UniProtKB-SubCell"/>
</dbReference>
<reference evidence="7 8" key="1">
    <citation type="journal article" date="2021" name="bioRxiv">
        <title>Unraveling nitrogen, sulfur and carbon metabolic pathways and microbial community transcriptional responses to substrate deprivation and toxicity stresses in a bioreactor mimicking anoxic brackish coastal sediment conditions.</title>
        <authorList>
            <person name="Martins P.D."/>
            <person name="Echeveste M.J."/>
            <person name="Arshad A."/>
            <person name="Kurth J."/>
            <person name="Ouboter H."/>
            <person name="Jetten M.S.M."/>
            <person name="Welte C.U."/>
        </authorList>
    </citation>
    <scope>NUCLEOTIDE SEQUENCE [LARGE SCALE GENOMIC DNA]</scope>
    <source>
        <strain evidence="7">MAG_38</strain>
    </source>
</reference>
<evidence type="ECO:0000259" key="6">
    <source>
        <dbReference type="Pfam" id="PF04932"/>
    </source>
</evidence>
<evidence type="ECO:0000313" key="7">
    <source>
        <dbReference type="EMBL" id="MBZ0159112.1"/>
    </source>
</evidence>
<feature type="domain" description="O-antigen ligase-related" evidence="6">
    <location>
        <begin position="208"/>
        <end position="356"/>
    </location>
</feature>
<feature type="transmembrane region" description="Helical" evidence="5">
    <location>
        <begin position="6"/>
        <end position="30"/>
    </location>
</feature>
<dbReference type="Proteomes" id="UP001197609">
    <property type="component" value="Unassembled WGS sequence"/>
</dbReference>
<accession>A0AAJ1AGP1</accession>
<dbReference type="PANTHER" id="PTHR37422">
    <property type="entry name" value="TEICHURONIC ACID BIOSYNTHESIS PROTEIN TUAE"/>
    <property type="match status" value="1"/>
</dbReference>
<dbReference type="GO" id="GO:0016874">
    <property type="term" value="F:ligase activity"/>
    <property type="evidence" value="ECO:0007669"/>
    <property type="project" value="UniProtKB-KW"/>
</dbReference>
<keyword evidence="4 5" id="KW-0472">Membrane</keyword>
<dbReference type="Pfam" id="PF04932">
    <property type="entry name" value="Wzy_C"/>
    <property type="match status" value="1"/>
</dbReference>
<organism evidence="7 8">
    <name type="scientific">Candidatus Methylomirabilis tolerans</name>
    <dbReference type="NCBI Taxonomy" id="3123416"/>
    <lineage>
        <taxon>Bacteria</taxon>
        <taxon>Candidatus Methylomirabilota</taxon>
        <taxon>Candidatus Methylomirabilia</taxon>
        <taxon>Candidatus Methylomirabilales</taxon>
        <taxon>Candidatus Methylomirabilaceae</taxon>
        <taxon>Candidatus Methylomirabilis</taxon>
    </lineage>
</organism>
<evidence type="ECO:0000256" key="3">
    <source>
        <dbReference type="ARBA" id="ARBA00022989"/>
    </source>
</evidence>
<feature type="transmembrane region" description="Helical" evidence="5">
    <location>
        <begin position="81"/>
        <end position="101"/>
    </location>
</feature>
<evidence type="ECO:0000256" key="1">
    <source>
        <dbReference type="ARBA" id="ARBA00004141"/>
    </source>
</evidence>
<proteinExistence type="predicted"/>
<dbReference type="InterPro" id="IPR007016">
    <property type="entry name" value="O-antigen_ligase-rel_domated"/>
</dbReference>
<comment type="subcellular location">
    <subcellularLocation>
        <location evidence="1">Membrane</location>
        <topology evidence="1">Multi-pass membrane protein</topology>
    </subcellularLocation>
</comment>
<feature type="transmembrane region" description="Helical" evidence="5">
    <location>
        <begin position="248"/>
        <end position="266"/>
    </location>
</feature>
<dbReference type="PANTHER" id="PTHR37422:SF13">
    <property type="entry name" value="LIPOPOLYSACCHARIDE BIOSYNTHESIS PROTEIN PA4999-RELATED"/>
    <property type="match status" value="1"/>
</dbReference>
<feature type="transmembrane region" description="Helical" evidence="5">
    <location>
        <begin position="146"/>
        <end position="168"/>
    </location>
</feature>
<feature type="transmembrane region" description="Helical" evidence="5">
    <location>
        <begin position="209"/>
        <end position="236"/>
    </location>
</feature>
<evidence type="ECO:0000256" key="5">
    <source>
        <dbReference type="SAM" id="Phobius"/>
    </source>
</evidence>
<sequence>MEIWQIGMIVLVAVVLPNWASLTIVVPVLMVLAYNGTVDPLLSFGETDIQYFDLVLAIALLKTGIALAVDRGHVGLGRVYVAILVFIGVMAAATVLASYRFEWDIIARPEAIALARLVVQMSVLPLVVSSVRTLRGVAYCQKLVEYLGYAVAASIYLNVLGLFFDVTIGEVQITEAGVRYFGPLGDQIGFILLFFIYQKGLEGRWIPALFLTGALFATGTRGSVIALIVGITFLVWQSRRGLTSLNKRTMLTLIVLIVFSSILILYDVGSMQTRLVGTAFESGWEQRVLTMSIATRVFVDNILTGVGYTGFRFLAMEYGALEEFGVYFSPNYIATTSNQYLQAATDGGVVGLFAYIWMMSIILKHLKFAGSQTPSIKCSFYSASYVWLLSLLIGNQTAVWLLPGSLISYLLWLVLGLAIATATNVRREQAVREWGNVRALVSEQTEPSSVW</sequence>
<keyword evidence="2 5" id="KW-0812">Transmembrane</keyword>
<dbReference type="InterPro" id="IPR051533">
    <property type="entry name" value="WaaL-like"/>
</dbReference>
<evidence type="ECO:0000313" key="8">
    <source>
        <dbReference type="Proteomes" id="UP001197609"/>
    </source>
</evidence>
<feature type="transmembrane region" description="Helical" evidence="5">
    <location>
        <begin position="113"/>
        <end position="134"/>
    </location>
</feature>